<keyword evidence="10" id="KW-1185">Reference proteome</keyword>
<keyword evidence="6 7" id="KW-0472">Membrane</keyword>
<evidence type="ECO:0000256" key="5">
    <source>
        <dbReference type="ARBA" id="ARBA00022989"/>
    </source>
</evidence>
<feature type="transmembrane region" description="Helical" evidence="7">
    <location>
        <begin position="317"/>
        <end position="336"/>
    </location>
</feature>
<reference evidence="9 10" key="1">
    <citation type="journal article" date="2014" name="World J. Microbiol. Biotechnol.">
        <title>Biodiversity and physiological characteristics of Antarctic and Arctic lichens-associated bacteria.</title>
        <authorList>
            <person name="Lee Y.M."/>
            <person name="Kim E.H."/>
            <person name="Lee H.K."/>
            <person name="Hong S.G."/>
        </authorList>
    </citation>
    <scope>NUCLEOTIDE SEQUENCE [LARGE SCALE GENOMIC DNA]</scope>
    <source>
        <strain evidence="9 10">PAMC 26569</strain>
    </source>
</reference>
<evidence type="ECO:0000313" key="9">
    <source>
        <dbReference type="EMBL" id="QKE89105.1"/>
    </source>
</evidence>
<dbReference type="KEGG" id="lck:HN018_02695"/>
<feature type="transmembrane region" description="Helical" evidence="7">
    <location>
        <begin position="284"/>
        <end position="305"/>
    </location>
</feature>
<feature type="transmembrane region" description="Helical" evidence="7">
    <location>
        <begin position="250"/>
        <end position="272"/>
    </location>
</feature>
<feature type="transmembrane region" description="Helical" evidence="7">
    <location>
        <begin position="348"/>
        <end position="368"/>
    </location>
</feature>
<dbReference type="Gene3D" id="1.20.1250.20">
    <property type="entry name" value="MFS general substrate transporter like domains"/>
    <property type="match status" value="2"/>
</dbReference>
<feature type="transmembrane region" description="Helical" evidence="7">
    <location>
        <begin position="389"/>
        <end position="409"/>
    </location>
</feature>
<dbReference type="CDD" id="cd17369">
    <property type="entry name" value="MFS_ShiA_like"/>
    <property type="match status" value="1"/>
</dbReference>
<keyword evidence="5 7" id="KW-1133">Transmembrane helix</keyword>
<evidence type="ECO:0000256" key="3">
    <source>
        <dbReference type="ARBA" id="ARBA00022475"/>
    </source>
</evidence>
<feature type="transmembrane region" description="Helical" evidence="7">
    <location>
        <begin position="160"/>
        <end position="186"/>
    </location>
</feature>
<feature type="transmembrane region" description="Helical" evidence="7">
    <location>
        <begin position="118"/>
        <end position="139"/>
    </location>
</feature>
<evidence type="ECO:0000313" key="10">
    <source>
        <dbReference type="Proteomes" id="UP000500767"/>
    </source>
</evidence>
<feature type="transmembrane region" description="Helical" evidence="7">
    <location>
        <begin position="21"/>
        <end position="47"/>
    </location>
</feature>
<dbReference type="GO" id="GO:0005886">
    <property type="term" value="C:plasma membrane"/>
    <property type="evidence" value="ECO:0007669"/>
    <property type="project" value="UniProtKB-SubCell"/>
</dbReference>
<dbReference type="PANTHER" id="PTHR43045:SF7">
    <property type="entry name" value="MAJOR FACILITATOR SUPERFAMILY TRANSPORTER"/>
    <property type="match status" value="1"/>
</dbReference>
<sequence>MDANLNRDGTGGRSTRISPGYLVLASSVGTIIEWYDFFLYGSLAIVFSRLFYPGHDPVAAMLVSVTAFATGFAVRPLGAVIFGHVGDRLGRKTTFLVTLVVMGISTAAIGLLPTFATAGYLAPVLLVLLRLIQGIALGGEYGGANSYVAEHAPDGARGRWTSYIQTMASGGFLLSLIVVIACRFGFGQEAFERWGWRIPFLLSTVLVVVSVRIRMSLSESPVFLRLKEAGQVARLPVHDAIADPINRRRILLFLFGAACAQATTFYTAHFYALYYIESILKVDFLTATLSVAAGVAIGSPFFVLFGTVSDRIGRKPLMLAGMAAALLFYVPIFMAIRSAVTPAGVDGIRIAIAVFAAVVICAAIYGPYGAFIVENFPSRVRYTSISIPYHVGNGIFGGFLPIVSLTLVTETGNPYAGLIYPMAFCAVGFVITLFFLPETSHRKLSDLDVPHMDNAAARPLRS</sequence>
<dbReference type="InterPro" id="IPR005829">
    <property type="entry name" value="Sugar_transporter_CS"/>
</dbReference>
<evidence type="ECO:0000256" key="7">
    <source>
        <dbReference type="SAM" id="Phobius"/>
    </source>
</evidence>
<keyword evidence="2" id="KW-0813">Transport</keyword>
<dbReference type="EMBL" id="CP053708">
    <property type="protein sequence ID" value="QKE89105.1"/>
    <property type="molecule type" value="Genomic_DNA"/>
</dbReference>
<dbReference type="RefSeq" id="WP_171836831.1">
    <property type="nucleotide sequence ID" value="NZ_CP053708.1"/>
</dbReference>
<name>A0A6M8HL84_9PROT</name>
<feature type="transmembrane region" description="Helical" evidence="7">
    <location>
        <begin position="59"/>
        <end position="82"/>
    </location>
</feature>
<dbReference type="Pfam" id="PF00083">
    <property type="entry name" value="Sugar_tr"/>
    <property type="match status" value="2"/>
</dbReference>
<evidence type="ECO:0000256" key="1">
    <source>
        <dbReference type="ARBA" id="ARBA00004651"/>
    </source>
</evidence>
<keyword evidence="3" id="KW-1003">Cell membrane</keyword>
<dbReference type="InterPro" id="IPR020846">
    <property type="entry name" value="MFS_dom"/>
</dbReference>
<dbReference type="GO" id="GO:0022857">
    <property type="term" value="F:transmembrane transporter activity"/>
    <property type="evidence" value="ECO:0007669"/>
    <property type="project" value="InterPro"/>
</dbReference>
<keyword evidence="4 7" id="KW-0812">Transmembrane</keyword>
<dbReference type="Proteomes" id="UP000500767">
    <property type="component" value="Chromosome"/>
</dbReference>
<dbReference type="AlphaFoldDB" id="A0A6M8HL84"/>
<dbReference type="InterPro" id="IPR005828">
    <property type="entry name" value="MFS_sugar_transport-like"/>
</dbReference>
<organism evidence="9 10">
    <name type="scientific">Lichenicola cladoniae</name>
    <dbReference type="NCBI Taxonomy" id="1484109"/>
    <lineage>
        <taxon>Bacteria</taxon>
        <taxon>Pseudomonadati</taxon>
        <taxon>Pseudomonadota</taxon>
        <taxon>Alphaproteobacteria</taxon>
        <taxon>Acetobacterales</taxon>
        <taxon>Acetobacteraceae</taxon>
        <taxon>Lichenicola</taxon>
    </lineage>
</organism>
<accession>A0A6M8HL84</accession>
<dbReference type="InterPro" id="IPR036259">
    <property type="entry name" value="MFS_trans_sf"/>
</dbReference>
<dbReference type="PROSITE" id="PS00217">
    <property type="entry name" value="SUGAR_TRANSPORT_2"/>
    <property type="match status" value="1"/>
</dbReference>
<evidence type="ECO:0000259" key="8">
    <source>
        <dbReference type="PROSITE" id="PS50850"/>
    </source>
</evidence>
<evidence type="ECO:0000256" key="6">
    <source>
        <dbReference type="ARBA" id="ARBA00023136"/>
    </source>
</evidence>
<proteinExistence type="predicted"/>
<dbReference type="PANTHER" id="PTHR43045">
    <property type="entry name" value="SHIKIMATE TRANSPORTER"/>
    <property type="match status" value="1"/>
</dbReference>
<feature type="domain" description="Major facilitator superfamily (MFS) profile" evidence="8">
    <location>
        <begin position="22"/>
        <end position="440"/>
    </location>
</feature>
<evidence type="ECO:0000256" key="2">
    <source>
        <dbReference type="ARBA" id="ARBA00022448"/>
    </source>
</evidence>
<dbReference type="PROSITE" id="PS50850">
    <property type="entry name" value="MFS"/>
    <property type="match status" value="1"/>
</dbReference>
<protein>
    <submittedName>
        <fullName evidence="9">MHS family MFS transporter</fullName>
    </submittedName>
</protein>
<comment type="subcellular location">
    <subcellularLocation>
        <location evidence="1">Cell membrane</location>
        <topology evidence="1">Multi-pass membrane protein</topology>
    </subcellularLocation>
</comment>
<feature type="transmembrane region" description="Helical" evidence="7">
    <location>
        <begin position="94"/>
        <end position="112"/>
    </location>
</feature>
<feature type="transmembrane region" description="Helical" evidence="7">
    <location>
        <begin position="415"/>
        <end position="436"/>
    </location>
</feature>
<gene>
    <name evidence="9" type="ORF">HN018_02695</name>
</gene>
<evidence type="ECO:0000256" key="4">
    <source>
        <dbReference type="ARBA" id="ARBA00022692"/>
    </source>
</evidence>
<feature type="transmembrane region" description="Helical" evidence="7">
    <location>
        <begin position="198"/>
        <end position="217"/>
    </location>
</feature>
<dbReference type="SUPFAM" id="SSF103473">
    <property type="entry name" value="MFS general substrate transporter"/>
    <property type="match status" value="1"/>
</dbReference>